<dbReference type="OrthoDB" id="1277991at2"/>
<reference evidence="4 5" key="1">
    <citation type="submission" date="2017-09" db="EMBL/GenBank/DDBJ databases">
        <title>Genomic, metabolic, and phenotypic characteristics of bacterial isolates from the natural microbiome of the model nematode Caenorhabditis elegans.</title>
        <authorList>
            <person name="Zimmermann J."/>
            <person name="Obeng N."/>
            <person name="Yang W."/>
            <person name="Obeng O."/>
            <person name="Kissoyan K."/>
            <person name="Pees B."/>
            <person name="Dirksen P."/>
            <person name="Hoppner M."/>
            <person name="Franke A."/>
            <person name="Rosenstiel P."/>
            <person name="Leippe M."/>
            <person name="Dierking K."/>
            <person name="Kaleta C."/>
            <person name="Schulenburg H."/>
        </authorList>
    </citation>
    <scope>NUCLEOTIDE SEQUENCE [LARGE SCALE GENOMIC DNA]</scope>
    <source>
        <strain evidence="2 5">MYb25</strain>
        <strain evidence="3 4">MYb44</strain>
    </source>
</reference>
<evidence type="ECO:0000313" key="3">
    <source>
        <dbReference type="EMBL" id="PRB91789.1"/>
    </source>
</evidence>
<proteinExistence type="predicted"/>
<evidence type="ECO:0000313" key="4">
    <source>
        <dbReference type="Proteomes" id="UP000238325"/>
    </source>
</evidence>
<keyword evidence="4" id="KW-1185">Reference proteome</keyword>
<evidence type="ECO:0000313" key="2">
    <source>
        <dbReference type="EMBL" id="PRB86036.1"/>
    </source>
</evidence>
<keyword evidence="1" id="KW-0732">Signal</keyword>
<dbReference type="EMBL" id="PCPP01000001">
    <property type="protein sequence ID" value="PRB86036.1"/>
    <property type="molecule type" value="Genomic_DNA"/>
</dbReference>
<evidence type="ECO:0000313" key="5">
    <source>
        <dbReference type="Proteomes" id="UP000238534"/>
    </source>
</evidence>
<comment type="caution">
    <text evidence="2">The sequence shown here is derived from an EMBL/GenBank/DDBJ whole genome shotgun (WGS) entry which is preliminary data.</text>
</comment>
<accession>A0A2S9CZZ0</accession>
<dbReference type="EMBL" id="PCPH01000001">
    <property type="protein sequence ID" value="PRB91789.1"/>
    <property type="molecule type" value="Genomic_DNA"/>
</dbReference>
<feature type="signal peptide" evidence="1">
    <location>
        <begin position="1"/>
        <end position="25"/>
    </location>
</feature>
<organism evidence="2 5">
    <name type="scientific">Chryseobacterium culicis</name>
    <dbReference type="NCBI Taxonomy" id="680127"/>
    <lineage>
        <taxon>Bacteria</taxon>
        <taxon>Pseudomonadati</taxon>
        <taxon>Bacteroidota</taxon>
        <taxon>Flavobacteriia</taxon>
        <taxon>Flavobacteriales</taxon>
        <taxon>Weeksellaceae</taxon>
        <taxon>Chryseobacterium group</taxon>
        <taxon>Chryseobacterium</taxon>
    </lineage>
</organism>
<gene>
    <name evidence="2" type="ORF">CQ022_07235</name>
    <name evidence="3" type="ORF">CQ033_00905</name>
</gene>
<name>A0A2S9CZZ0_CHRCI</name>
<protein>
    <submittedName>
        <fullName evidence="2">Uncharacterized protein</fullName>
    </submittedName>
</protein>
<feature type="chain" id="PRO_5015659931" evidence="1">
    <location>
        <begin position="26"/>
        <end position="108"/>
    </location>
</feature>
<dbReference type="RefSeq" id="WP_105680774.1">
    <property type="nucleotide sequence ID" value="NZ_JBBGZD010000001.1"/>
</dbReference>
<dbReference type="AlphaFoldDB" id="A0A2S9CZZ0"/>
<dbReference type="Proteomes" id="UP000238534">
    <property type="component" value="Unassembled WGS sequence"/>
</dbReference>
<dbReference type="Proteomes" id="UP000238325">
    <property type="component" value="Unassembled WGS sequence"/>
</dbReference>
<evidence type="ECO:0000256" key="1">
    <source>
        <dbReference type="SAM" id="SignalP"/>
    </source>
</evidence>
<sequence length="108" mass="11249">MKKSTFLFSAALVVIIASSFSQVNSSRVEDLNNTTGNKNHSISIQNLNGYKNNVVVGSSATAFPGTLDNQVTADSSTGFFLSGPGTGTGTGLGTGKNTKLENLINNYK</sequence>